<name>A0A4U6R361_9GAMM</name>
<evidence type="ECO:0000313" key="3">
    <source>
        <dbReference type="EMBL" id="TKV67861.1"/>
    </source>
</evidence>
<feature type="domain" description="DUF5610" evidence="2">
    <location>
        <begin position="3"/>
        <end position="112"/>
    </location>
</feature>
<feature type="compositionally biased region" description="Basic and acidic residues" evidence="1">
    <location>
        <begin position="1"/>
        <end position="10"/>
    </location>
</feature>
<dbReference type="Proteomes" id="UP000308488">
    <property type="component" value="Unassembled WGS sequence"/>
</dbReference>
<dbReference type="InterPro" id="IPR041651">
    <property type="entry name" value="DUF5610"/>
</dbReference>
<dbReference type="AlphaFoldDB" id="A0A4U6R361"/>
<dbReference type="Gene3D" id="1.10.132.90">
    <property type="match status" value="1"/>
</dbReference>
<comment type="caution">
    <text evidence="3">The sequence shown here is derived from an EMBL/GenBank/DDBJ whole genome shotgun (WGS) entry which is preliminary data.</text>
</comment>
<dbReference type="EMBL" id="SZYH01000001">
    <property type="protein sequence ID" value="TKV67861.1"/>
    <property type="molecule type" value="Genomic_DNA"/>
</dbReference>
<evidence type="ECO:0000313" key="4">
    <source>
        <dbReference type="Proteomes" id="UP000308488"/>
    </source>
</evidence>
<dbReference type="RefSeq" id="WP_137435273.1">
    <property type="nucleotide sequence ID" value="NZ_JANRHC010000001.1"/>
</dbReference>
<accession>A0A4U6R361</accession>
<keyword evidence="4" id="KW-1185">Reference proteome</keyword>
<sequence>MLRKRLEQQLEQRLGTSRSDASGFAPNRFEPPTAADVASRVLEFVRQRLQKDASAGADSDRLAGLISAARLGVEQGFSEAREQIEALGMMTGKLNSDIYDSFSRIQGGIAELESRYLKNESPDTGSSENSPA</sequence>
<evidence type="ECO:0000256" key="1">
    <source>
        <dbReference type="SAM" id="MobiDB-lite"/>
    </source>
</evidence>
<dbReference type="OrthoDB" id="7366224at2"/>
<feature type="region of interest" description="Disordered" evidence="1">
    <location>
        <begin position="1"/>
        <end position="31"/>
    </location>
</feature>
<gene>
    <name evidence="3" type="ORF">FDP08_07005</name>
</gene>
<reference evidence="3 4" key="1">
    <citation type="submission" date="2019-05" db="EMBL/GenBank/DDBJ databases">
        <title>Marinobacter panjinensis sp. nov., a moderately halophilic bacterium isolated from sea tidal flat environment.</title>
        <authorList>
            <person name="Yang W."/>
            <person name="An M."/>
            <person name="He W."/>
            <person name="Luo X."/>
            <person name="Zhu L."/>
            <person name="Chen G."/>
            <person name="Zhang Y."/>
            <person name="Wang Y."/>
        </authorList>
    </citation>
    <scope>NUCLEOTIDE SEQUENCE [LARGE SCALE GENOMIC DNA]</scope>
    <source>
        <strain evidence="3 4">PJ-16</strain>
    </source>
</reference>
<organism evidence="3 4">
    <name type="scientific">Marinobacter panjinensis</name>
    <dbReference type="NCBI Taxonomy" id="2576384"/>
    <lineage>
        <taxon>Bacteria</taxon>
        <taxon>Pseudomonadati</taxon>
        <taxon>Pseudomonadota</taxon>
        <taxon>Gammaproteobacteria</taxon>
        <taxon>Pseudomonadales</taxon>
        <taxon>Marinobacteraceae</taxon>
        <taxon>Marinobacter</taxon>
    </lineage>
</organism>
<evidence type="ECO:0000259" key="2">
    <source>
        <dbReference type="Pfam" id="PF18433"/>
    </source>
</evidence>
<protein>
    <recommendedName>
        <fullName evidence="2">DUF5610 domain-containing protein</fullName>
    </recommendedName>
</protein>
<dbReference type="Pfam" id="PF18433">
    <property type="entry name" value="DUF5610"/>
    <property type="match status" value="1"/>
</dbReference>
<feature type="compositionally biased region" description="Polar residues" evidence="1">
    <location>
        <begin position="11"/>
        <end position="20"/>
    </location>
</feature>
<proteinExistence type="predicted"/>